<evidence type="ECO:0000256" key="1">
    <source>
        <dbReference type="SAM" id="MobiDB-lite"/>
    </source>
</evidence>
<gene>
    <name evidence="2" type="primary">ORF148791</name>
</gene>
<dbReference type="EMBL" id="HACG01038686">
    <property type="protein sequence ID" value="CEK85551.1"/>
    <property type="molecule type" value="Transcribed_RNA"/>
</dbReference>
<proteinExistence type="predicted"/>
<accession>A0A0B7AZU2</accession>
<feature type="region of interest" description="Disordered" evidence="1">
    <location>
        <begin position="1"/>
        <end position="104"/>
    </location>
</feature>
<evidence type="ECO:0000313" key="2">
    <source>
        <dbReference type="EMBL" id="CEK85551.1"/>
    </source>
</evidence>
<feature type="compositionally biased region" description="Low complexity" evidence="1">
    <location>
        <begin position="54"/>
        <end position="64"/>
    </location>
</feature>
<dbReference type="AlphaFoldDB" id="A0A0B7AZU2"/>
<feature type="compositionally biased region" description="Polar residues" evidence="1">
    <location>
        <begin position="14"/>
        <end position="26"/>
    </location>
</feature>
<reference evidence="2" key="1">
    <citation type="submission" date="2014-12" db="EMBL/GenBank/DDBJ databases">
        <title>Insight into the proteome of Arion vulgaris.</title>
        <authorList>
            <person name="Aradska J."/>
            <person name="Bulat T."/>
            <person name="Smidak R."/>
            <person name="Sarate P."/>
            <person name="Gangsoo J."/>
            <person name="Sialana F."/>
            <person name="Bilban M."/>
            <person name="Lubec G."/>
        </authorList>
    </citation>
    <scope>NUCLEOTIDE SEQUENCE</scope>
    <source>
        <tissue evidence="2">Skin</tissue>
    </source>
</reference>
<protein>
    <submittedName>
        <fullName evidence="2">Uncharacterized protein</fullName>
    </submittedName>
</protein>
<organism evidence="2">
    <name type="scientific">Arion vulgaris</name>
    <dbReference type="NCBI Taxonomy" id="1028688"/>
    <lineage>
        <taxon>Eukaryota</taxon>
        <taxon>Metazoa</taxon>
        <taxon>Spiralia</taxon>
        <taxon>Lophotrochozoa</taxon>
        <taxon>Mollusca</taxon>
        <taxon>Gastropoda</taxon>
        <taxon>Heterobranchia</taxon>
        <taxon>Euthyneura</taxon>
        <taxon>Panpulmonata</taxon>
        <taxon>Eupulmonata</taxon>
        <taxon>Stylommatophora</taxon>
        <taxon>Helicina</taxon>
        <taxon>Arionoidea</taxon>
        <taxon>Arionidae</taxon>
        <taxon>Arion</taxon>
    </lineage>
</organism>
<feature type="non-terminal residue" evidence="2">
    <location>
        <position position="1"/>
    </location>
</feature>
<name>A0A0B7AZU2_9EUPU</name>
<feature type="compositionally biased region" description="Acidic residues" evidence="1">
    <location>
        <begin position="1"/>
        <end position="10"/>
    </location>
</feature>
<feature type="compositionally biased region" description="Basic and acidic residues" evidence="1">
    <location>
        <begin position="43"/>
        <end position="52"/>
    </location>
</feature>
<sequence>PSADYYEIDDNDSKSVIYQPTKSMQPLTEFHQRGLPRTSPEARVYDYSRGRTESGASSSRPRSSGGVGLNFYDFEQENSAAAKGLRVNDPYPMRRTQASSQNRF</sequence>